<dbReference type="EMBL" id="BT142038">
    <property type="protein sequence ID" value="AFK41832.1"/>
    <property type="molecule type" value="mRNA"/>
</dbReference>
<accession>I3SNJ0</accession>
<organism evidence="1">
    <name type="scientific">Medicago truncatula</name>
    <name type="common">Barrel medic</name>
    <name type="synonym">Medicago tribuloides</name>
    <dbReference type="NCBI Taxonomy" id="3880"/>
    <lineage>
        <taxon>Eukaryota</taxon>
        <taxon>Viridiplantae</taxon>
        <taxon>Streptophyta</taxon>
        <taxon>Embryophyta</taxon>
        <taxon>Tracheophyta</taxon>
        <taxon>Spermatophyta</taxon>
        <taxon>Magnoliopsida</taxon>
        <taxon>eudicotyledons</taxon>
        <taxon>Gunneridae</taxon>
        <taxon>Pentapetalae</taxon>
        <taxon>rosids</taxon>
        <taxon>fabids</taxon>
        <taxon>Fabales</taxon>
        <taxon>Fabaceae</taxon>
        <taxon>Papilionoideae</taxon>
        <taxon>50 kb inversion clade</taxon>
        <taxon>NPAAA clade</taxon>
        <taxon>Hologalegina</taxon>
        <taxon>IRL clade</taxon>
        <taxon>Trifolieae</taxon>
        <taxon>Medicago</taxon>
    </lineage>
</organism>
<sequence>MTLFRSFCNIPVVAARNDVIAPAKVITIKAVGEYSNKGEHLAIMKTPAVTIVAA</sequence>
<reference evidence="1" key="1">
    <citation type="submission" date="2012-05" db="EMBL/GenBank/DDBJ databases">
        <authorList>
            <person name="Krishnakumar V."/>
            <person name="Cheung F."/>
            <person name="Xiao Y."/>
            <person name="Chan A."/>
            <person name="Moskal W.A."/>
            <person name="Town C.D."/>
        </authorList>
    </citation>
    <scope>NUCLEOTIDE SEQUENCE</scope>
</reference>
<proteinExistence type="evidence at transcript level"/>
<protein>
    <submittedName>
        <fullName evidence="1">Uncharacterized protein</fullName>
    </submittedName>
</protein>
<name>I3SNJ0_MEDTR</name>
<dbReference type="AlphaFoldDB" id="I3SNJ0"/>
<evidence type="ECO:0000313" key="1">
    <source>
        <dbReference type="EMBL" id="AFK41832.1"/>
    </source>
</evidence>